<dbReference type="EMBL" id="JAAGUZ010000037">
    <property type="protein sequence ID" value="NEW45801.1"/>
    <property type="molecule type" value="Genomic_DNA"/>
</dbReference>
<keyword evidence="1" id="KW-1133">Transmembrane helix</keyword>
<feature type="transmembrane region" description="Helical" evidence="1">
    <location>
        <begin position="7"/>
        <end position="28"/>
    </location>
</feature>
<accession>A0A6P1D8D5</accession>
<keyword evidence="1" id="KW-0472">Membrane</keyword>
<evidence type="ECO:0000313" key="2">
    <source>
        <dbReference type="EMBL" id="NEW45801.1"/>
    </source>
</evidence>
<feature type="transmembrane region" description="Helical" evidence="1">
    <location>
        <begin position="74"/>
        <end position="92"/>
    </location>
</feature>
<proteinExistence type="predicted"/>
<feature type="transmembrane region" description="Helical" evidence="1">
    <location>
        <begin position="48"/>
        <end position="69"/>
    </location>
</feature>
<protein>
    <submittedName>
        <fullName evidence="2">Uncharacterized protein</fullName>
    </submittedName>
</protein>
<feature type="transmembrane region" description="Helical" evidence="1">
    <location>
        <begin position="104"/>
        <end position="124"/>
    </location>
</feature>
<dbReference type="AlphaFoldDB" id="A0A6P1D8D5"/>
<sequence length="131" mass="14420">MRRVRPSGRFVTIATVICSATMLVFGAWMRVDPAGFARWANWPNHVHFLHDAGVFQLGIGLMMLCALWWRDALAVVLIGFAFANTFHALNHALDADLGGNGSDFWTLGSASVIAIAALGVRVRILNQRKEK</sequence>
<gene>
    <name evidence="2" type="ORF">GV789_15290</name>
</gene>
<organism evidence="2 3">
    <name type="scientific">Nocardia cyriacigeorgica</name>
    <dbReference type="NCBI Taxonomy" id="135487"/>
    <lineage>
        <taxon>Bacteria</taxon>
        <taxon>Bacillati</taxon>
        <taxon>Actinomycetota</taxon>
        <taxon>Actinomycetes</taxon>
        <taxon>Mycobacteriales</taxon>
        <taxon>Nocardiaceae</taxon>
        <taxon>Nocardia</taxon>
    </lineage>
</organism>
<evidence type="ECO:0000313" key="3">
    <source>
        <dbReference type="Proteomes" id="UP000468928"/>
    </source>
</evidence>
<keyword evidence="1" id="KW-0812">Transmembrane</keyword>
<dbReference type="Proteomes" id="UP000468928">
    <property type="component" value="Unassembled WGS sequence"/>
</dbReference>
<reference evidence="2 3" key="1">
    <citation type="submission" date="2020-01" db="EMBL/GenBank/DDBJ databases">
        <title>Genetics and antimicrobial susceptibilities of Nocardia species isolated from the soil; a comparison with species isolated from humans.</title>
        <authorList>
            <person name="Carrasco G."/>
            <person name="Monzon S."/>
            <person name="Sansegundo M."/>
            <person name="Garcia E."/>
            <person name="Garrido N."/>
            <person name="Medina M.J."/>
            <person name="Villalon P."/>
            <person name="Ramirez-Arocha A.C."/>
            <person name="Jimenez P."/>
            <person name="Cuesta I."/>
            <person name="Valdezate S."/>
        </authorList>
    </citation>
    <scope>NUCLEOTIDE SEQUENCE [LARGE SCALE GENOMIC DNA]</scope>
    <source>
        <strain evidence="2 3">CNM20110639</strain>
    </source>
</reference>
<evidence type="ECO:0000256" key="1">
    <source>
        <dbReference type="SAM" id="Phobius"/>
    </source>
</evidence>
<comment type="caution">
    <text evidence="2">The sequence shown here is derived from an EMBL/GenBank/DDBJ whole genome shotgun (WGS) entry which is preliminary data.</text>
</comment>
<name>A0A6P1D8D5_9NOCA</name>